<evidence type="ECO:0000313" key="3">
    <source>
        <dbReference type="Proteomes" id="UP000035036"/>
    </source>
</evidence>
<dbReference type="AlphaFoldDB" id="A0A0B5FPN0"/>
<proteinExistence type="predicted"/>
<dbReference type="InterPro" id="IPR004675">
    <property type="entry name" value="AhpD_core"/>
</dbReference>
<keyword evidence="3" id="KW-1185">Reference proteome</keyword>
<dbReference type="STRING" id="483547.GSUB_08765"/>
<dbReference type="InterPro" id="IPR010195">
    <property type="entry name" value="Uncharacterised_peroxidase-rel"/>
</dbReference>
<dbReference type="Proteomes" id="UP000035036">
    <property type="component" value="Chromosome"/>
</dbReference>
<keyword evidence="2" id="KW-0560">Oxidoreductase</keyword>
<reference evidence="2 3" key="1">
    <citation type="journal article" date="2015" name="Genome Announc.">
        <title>Genomes of Geoalkalibacter ferrihydriticus Z-0531T and Geoalkalibacter subterraneus Red1T, Two Haloalkaliphilic Metal-Reducing Deltaproteobacteria.</title>
        <authorList>
            <person name="Badalamenti J.P."/>
            <person name="Krajmalnik-Brown R."/>
            <person name="Torres C.I."/>
            <person name="Bond D.R."/>
        </authorList>
    </citation>
    <scope>NUCLEOTIDE SEQUENCE [LARGE SCALE GENOMIC DNA]</scope>
    <source>
        <strain evidence="2 3">Red1</strain>
    </source>
</reference>
<dbReference type="PANTHER" id="PTHR35446">
    <property type="entry name" value="SI:CH211-175M2.5"/>
    <property type="match status" value="1"/>
</dbReference>
<dbReference type="EMBL" id="CP010311">
    <property type="protein sequence ID" value="AJF06619.1"/>
    <property type="molecule type" value="Genomic_DNA"/>
</dbReference>
<dbReference type="InterPro" id="IPR003779">
    <property type="entry name" value="CMD-like"/>
</dbReference>
<evidence type="ECO:0000259" key="1">
    <source>
        <dbReference type="Pfam" id="PF02627"/>
    </source>
</evidence>
<dbReference type="Pfam" id="PF02627">
    <property type="entry name" value="CMD"/>
    <property type="match status" value="1"/>
</dbReference>
<feature type="domain" description="Carboxymuconolactone decarboxylase-like" evidence="1">
    <location>
        <begin position="43"/>
        <end position="123"/>
    </location>
</feature>
<dbReference type="NCBIfam" id="TIGR00778">
    <property type="entry name" value="ahpD_dom"/>
    <property type="match status" value="1"/>
</dbReference>
<dbReference type="SUPFAM" id="SSF69118">
    <property type="entry name" value="AhpD-like"/>
    <property type="match status" value="1"/>
</dbReference>
<dbReference type="KEGG" id="gsb:GSUB_08765"/>
<dbReference type="OrthoDB" id="9801997at2"/>
<dbReference type="InterPro" id="IPR029032">
    <property type="entry name" value="AhpD-like"/>
</dbReference>
<protein>
    <submittedName>
        <fullName evidence="2">Peroxidase</fullName>
    </submittedName>
</protein>
<organism evidence="2 3">
    <name type="scientific">Geoalkalibacter subterraneus</name>
    <dbReference type="NCBI Taxonomy" id="483547"/>
    <lineage>
        <taxon>Bacteria</taxon>
        <taxon>Pseudomonadati</taxon>
        <taxon>Thermodesulfobacteriota</taxon>
        <taxon>Desulfuromonadia</taxon>
        <taxon>Desulfuromonadales</taxon>
        <taxon>Geoalkalibacteraceae</taxon>
        <taxon>Geoalkalibacter</taxon>
    </lineage>
</organism>
<keyword evidence="2" id="KW-0575">Peroxidase</keyword>
<accession>A0A0B5FPN0</accession>
<dbReference type="RefSeq" id="WP_040200329.1">
    <property type="nucleotide sequence ID" value="NZ_CP010311.1"/>
</dbReference>
<dbReference type="Gene3D" id="1.20.1290.10">
    <property type="entry name" value="AhpD-like"/>
    <property type="match status" value="1"/>
</dbReference>
<name>A0A0B5FPN0_9BACT</name>
<dbReference type="NCBIfam" id="TIGR01926">
    <property type="entry name" value="peroxid_rel"/>
    <property type="match status" value="1"/>
</dbReference>
<dbReference type="PANTHER" id="PTHR35446:SF2">
    <property type="entry name" value="CARBOXYMUCONOLACTONE DECARBOXYLASE-LIKE DOMAIN-CONTAINING PROTEIN"/>
    <property type="match status" value="1"/>
</dbReference>
<dbReference type="HOGENOM" id="CLU_082760_4_3_7"/>
<dbReference type="GO" id="GO:0051920">
    <property type="term" value="F:peroxiredoxin activity"/>
    <property type="evidence" value="ECO:0007669"/>
    <property type="project" value="InterPro"/>
</dbReference>
<sequence length="176" mass="19599">MTRIHSFDPQKAQQQTAEIFAEIKQAFGMVPNLFRAYANHPPLLEANWVKVKKVMMEGTLSRKAKETIAVLVSKDNGCNYCVAAHETALRSIGVSSEEINAIETDLQQSDFSPKERELIAFARKANISPLSIKDEEVQALRDLGAVDAEIVEALGVMELFVGFNKFLDALQVEIDF</sequence>
<evidence type="ECO:0000313" key="2">
    <source>
        <dbReference type="EMBL" id="AJF06619.1"/>
    </source>
</evidence>
<gene>
    <name evidence="2" type="ORF">GSUB_08765</name>
</gene>